<dbReference type="Pfam" id="PF01943">
    <property type="entry name" value="Polysacc_synt"/>
    <property type="match status" value="1"/>
</dbReference>
<gene>
    <name evidence="8" type="ORF">BFL36_12610</name>
</gene>
<feature type="transmembrane region" description="Helical" evidence="7">
    <location>
        <begin position="196"/>
        <end position="218"/>
    </location>
</feature>
<accession>A0A251Y561</accession>
<feature type="transmembrane region" description="Helical" evidence="7">
    <location>
        <begin position="343"/>
        <end position="367"/>
    </location>
</feature>
<keyword evidence="3 7" id="KW-0812">Transmembrane</keyword>
<evidence type="ECO:0000256" key="5">
    <source>
        <dbReference type="ARBA" id="ARBA00023136"/>
    </source>
</evidence>
<feature type="transmembrane region" description="Helical" evidence="7">
    <location>
        <begin position="374"/>
        <end position="396"/>
    </location>
</feature>
<comment type="subcellular location">
    <subcellularLocation>
        <location evidence="1">Cell membrane</location>
        <topology evidence="1">Multi-pass membrane protein</topology>
    </subcellularLocation>
</comment>
<organism evidence="8 9">
    <name type="scientific">Clavibacter michiganensis</name>
    <dbReference type="NCBI Taxonomy" id="28447"/>
    <lineage>
        <taxon>Bacteria</taxon>
        <taxon>Bacillati</taxon>
        <taxon>Actinomycetota</taxon>
        <taxon>Actinomycetes</taxon>
        <taxon>Micrococcales</taxon>
        <taxon>Microbacteriaceae</taxon>
        <taxon>Clavibacter</taxon>
    </lineage>
</organism>
<dbReference type="AlphaFoldDB" id="A0A251Y561"/>
<feature type="compositionally biased region" description="Basic and acidic residues" evidence="6">
    <location>
        <begin position="1"/>
        <end position="17"/>
    </location>
</feature>
<keyword evidence="4 7" id="KW-1133">Transmembrane helix</keyword>
<keyword evidence="2" id="KW-1003">Cell membrane</keyword>
<feature type="transmembrane region" description="Helical" evidence="7">
    <location>
        <begin position="113"/>
        <end position="133"/>
    </location>
</feature>
<dbReference type="InterPro" id="IPR002797">
    <property type="entry name" value="Polysacc_synth"/>
</dbReference>
<dbReference type="PANTHER" id="PTHR30250:SF11">
    <property type="entry name" value="O-ANTIGEN TRANSPORTER-RELATED"/>
    <property type="match status" value="1"/>
</dbReference>
<evidence type="ECO:0000313" key="8">
    <source>
        <dbReference type="EMBL" id="OUE19416.1"/>
    </source>
</evidence>
<comment type="caution">
    <text evidence="8">The sequence shown here is derived from an EMBL/GenBank/DDBJ whole genome shotgun (WGS) entry which is preliminary data.</text>
</comment>
<dbReference type="EMBL" id="MDJY01000059">
    <property type="protein sequence ID" value="OUE19416.1"/>
    <property type="molecule type" value="Genomic_DNA"/>
</dbReference>
<evidence type="ECO:0000256" key="2">
    <source>
        <dbReference type="ARBA" id="ARBA00022475"/>
    </source>
</evidence>
<feature type="transmembrane region" description="Helical" evidence="7">
    <location>
        <begin position="36"/>
        <end position="58"/>
    </location>
</feature>
<keyword evidence="5 7" id="KW-0472">Membrane</keyword>
<evidence type="ECO:0000256" key="3">
    <source>
        <dbReference type="ARBA" id="ARBA00022692"/>
    </source>
</evidence>
<evidence type="ECO:0000256" key="1">
    <source>
        <dbReference type="ARBA" id="ARBA00004651"/>
    </source>
</evidence>
<name>A0A251Y561_9MICO</name>
<evidence type="ECO:0000313" key="9">
    <source>
        <dbReference type="Proteomes" id="UP000195011"/>
    </source>
</evidence>
<feature type="transmembrane region" description="Helical" evidence="7">
    <location>
        <begin position="70"/>
        <end position="92"/>
    </location>
</feature>
<evidence type="ECO:0000256" key="6">
    <source>
        <dbReference type="SAM" id="MobiDB-lite"/>
    </source>
</evidence>
<dbReference type="RefSeq" id="WP_190318713.1">
    <property type="nucleotide sequence ID" value="NZ_MDJY01000059.1"/>
</dbReference>
<feature type="transmembrane region" description="Helical" evidence="7">
    <location>
        <begin position="305"/>
        <end position="331"/>
    </location>
</feature>
<reference evidence="8 9" key="1">
    <citation type="submission" date="2016-08" db="EMBL/GenBank/DDBJ databases">
        <title>Genome sequence of Clavibacter michiganensis spp strain CFBP8017.</title>
        <authorList>
            <person name="Thapa S.P."/>
            <person name="Coaker G."/>
            <person name="Jacques M.-A."/>
        </authorList>
    </citation>
    <scope>NUCLEOTIDE SEQUENCE [LARGE SCALE GENOMIC DNA]</scope>
    <source>
        <strain evidence="8">CFBP8017</strain>
    </source>
</reference>
<evidence type="ECO:0000256" key="7">
    <source>
        <dbReference type="SAM" id="Phobius"/>
    </source>
</evidence>
<feature type="transmembrane region" description="Helical" evidence="7">
    <location>
        <begin position="402"/>
        <end position="426"/>
    </location>
</feature>
<protein>
    <submittedName>
        <fullName evidence="8">Colanic acid exporter</fullName>
    </submittedName>
</protein>
<dbReference type="Proteomes" id="UP000195011">
    <property type="component" value="Unassembled WGS sequence"/>
</dbReference>
<sequence length="432" mass="45231">MSGRGTTEDRDVERLVDPSDSPPPAGRRRDRIGLQFAWVSGGKILAALIQAATMLLLVREVSPAEFGFFSAAYGVITIPQTLLDLGLPSLIVRERARDARDGIVTTALKLNNVLSLAMSLLLLATGVLLAMTVDADYWLLLPFAVWAAAERNADAWLGVVLADGDSWINVTNLVLRRLGSLVIFVLLTRLSPMEPVLALAVGFAVGALLSWLFAHVFVAKRLVPGTPATVRSLVRMSYPYWIDSVASQARNLDVAITSVVAGQAQAGFYAASARLTNPLRILPNSLATILLPAASKRDSSSIGGLLKLVVAATAGFALLYGGGAIVVPWAVPVFLGPEYSGAIVALQITCVGLVLASAASLLSTLLLGVGRKHFVAGTAVVSTIACLVGVAAGALTMGAVGAALGLAASYAVQAIVLFVRLVMFIIRREPNS</sequence>
<dbReference type="PANTHER" id="PTHR30250">
    <property type="entry name" value="PST FAMILY PREDICTED COLANIC ACID TRANSPORTER"/>
    <property type="match status" value="1"/>
</dbReference>
<feature type="region of interest" description="Disordered" evidence="6">
    <location>
        <begin position="1"/>
        <end position="28"/>
    </location>
</feature>
<dbReference type="GO" id="GO:0005886">
    <property type="term" value="C:plasma membrane"/>
    <property type="evidence" value="ECO:0007669"/>
    <property type="project" value="UniProtKB-SubCell"/>
</dbReference>
<evidence type="ECO:0000256" key="4">
    <source>
        <dbReference type="ARBA" id="ARBA00022989"/>
    </source>
</evidence>
<proteinExistence type="predicted"/>
<dbReference type="InterPro" id="IPR050833">
    <property type="entry name" value="Poly_Biosynth_Transport"/>
</dbReference>